<evidence type="ECO:0000313" key="2">
    <source>
        <dbReference type="Proteomes" id="UP001172386"/>
    </source>
</evidence>
<evidence type="ECO:0000313" key="1">
    <source>
        <dbReference type="EMBL" id="KAJ9662732.1"/>
    </source>
</evidence>
<accession>A0ACC3AIF6</accession>
<sequence>MSSLAETAERQIFKQLSEFVEAESKRSVYAIGGTIPITSPSPHPICKSDETVLKNDELSSPSATETNTLGEGIDLTKDDSKTCTTEAVKDLSAIHNLRCDPVIIRWDSSANPNASYKVTFPCNDAEQPNFEQLLKDCQPATFGKGGKDVLDESYRKAGKLDETAFCSNFNPYALGIVDTAGQILAPTNCRQTSGTHGVRAELYKLNVYSSPSGKFKAHVDTPRSKHQIGSLVVCLPSVHEGGQLVLRHQGRETVFDWSGDKGKNAIQWAAFYSDCEHEVLEVTAGHRLTLTYNLYATCWANNAFVDSEALELYQTLKSLLSEPGFCKNGKIIGYNCAHAYPHSADDASSMLPATLKGVDKIVYECFLATKLEVVLRPCIDFELEEFREYEEENIRYAWYTDKWGPIEDWEDRDPNTTLPDESHYFLKQRQNLLKRFALFKQLDKESKGNDGLKVVALGSRLIPLQITDMGLDEGASEAELAREWDENISIKAVKWLNAGGHRQAALVHGAVSI</sequence>
<gene>
    <name evidence="1" type="ORF">H2198_001181</name>
</gene>
<reference evidence="1" key="1">
    <citation type="submission" date="2022-10" db="EMBL/GenBank/DDBJ databases">
        <title>Culturing micro-colonial fungi from biological soil crusts in the Mojave desert and describing Neophaeococcomyces mojavensis, and introducing the new genera and species Taxawa tesnikishii.</title>
        <authorList>
            <person name="Kurbessoian T."/>
            <person name="Stajich J.E."/>
        </authorList>
    </citation>
    <scope>NUCLEOTIDE SEQUENCE</scope>
    <source>
        <strain evidence="1">JES_112</strain>
    </source>
</reference>
<comment type="caution">
    <text evidence="1">The sequence shown here is derived from an EMBL/GenBank/DDBJ whole genome shotgun (WGS) entry which is preliminary data.</text>
</comment>
<dbReference type="Proteomes" id="UP001172386">
    <property type="component" value="Unassembled WGS sequence"/>
</dbReference>
<keyword evidence="2" id="KW-1185">Reference proteome</keyword>
<dbReference type="EMBL" id="JAPDRQ010000013">
    <property type="protein sequence ID" value="KAJ9662732.1"/>
    <property type="molecule type" value="Genomic_DNA"/>
</dbReference>
<protein>
    <submittedName>
        <fullName evidence="1">Uncharacterized protein</fullName>
    </submittedName>
</protein>
<name>A0ACC3AIF6_9EURO</name>
<organism evidence="1 2">
    <name type="scientific">Neophaeococcomyces mojaviensis</name>
    <dbReference type="NCBI Taxonomy" id="3383035"/>
    <lineage>
        <taxon>Eukaryota</taxon>
        <taxon>Fungi</taxon>
        <taxon>Dikarya</taxon>
        <taxon>Ascomycota</taxon>
        <taxon>Pezizomycotina</taxon>
        <taxon>Eurotiomycetes</taxon>
        <taxon>Chaetothyriomycetidae</taxon>
        <taxon>Chaetothyriales</taxon>
        <taxon>Chaetothyriales incertae sedis</taxon>
        <taxon>Neophaeococcomyces</taxon>
    </lineage>
</organism>
<proteinExistence type="predicted"/>